<dbReference type="InterPro" id="IPR001304">
    <property type="entry name" value="C-type_lectin-like"/>
</dbReference>
<reference evidence="7 8" key="1">
    <citation type="journal article" date="2011" name="Nature">
        <title>A high-resolution map of human evolutionary constraint using 29 mammals.</title>
        <authorList>
            <person name="Lindblad-Toh K."/>
            <person name="Garber M."/>
            <person name="Zuk O."/>
            <person name="Lin M.F."/>
            <person name="Parker B.J."/>
            <person name="Washietl S."/>
            <person name="Kheradpour P."/>
            <person name="Ernst J."/>
            <person name="Jordan G."/>
            <person name="Mauceli E."/>
            <person name="Ward L.D."/>
            <person name="Lowe C.B."/>
            <person name="Holloway A.K."/>
            <person name="Clamp M."/>
            <person name="Gnerre S."/>
            <person name="Alfoldi J."/>
            <person name="Beal K."/>
            <person name="Chang J."/>
            <person name="Clawson H."/>
            <person name="Cuff J."/>
            <person name="Di Palma F."/>
            <person name="Fitzgerald S."/>
            <person name="Flicek P."/>
            <person name="Guttman M."/>
            <person name="Hubisz M.J."/>
            <person name="Jaffe D.B."/>
            <person name="Jungreis I."/>
            <person name="Kent W.J."/>
            <person name="Kostka D."/>
            <person name="Lara M."/>
            <person name="Martins A.L."/>
            <person name="Massingham T."/>
            <person name="Moltke I."/>
            <person name="Raney B.J."/>
            <person name="Rasmussen M.D."/>
            <person name="Robinson J."/>
            <person name="Stark A."/>
            <person name="Vilella A.J."/>
            <person name="Wen J."/>
            <person name="Xie X."/>
            <person name="Zody M.C."/>
            <person name="Baldwin J."/>
            <person name="Bloom T."/>
            <person name="Chin C.W."/>
            <person name="Heiman D."/>
            <person name="Nicol R."/>
            <person name="Nusbaum C."/>
            <person name="Young S."/>
            <person name="Wilkinson J."/>
            <person name="Worley K.C."/>
            <person name="Kovar C.L."/>
            <person name="Muzny D.M."/>
            <person name="Gibbs R.A."/>
            <person name="Cree A."/>
            <person name="Dihn H.H."/>
            <person name="Fowler G."/>
            <person name="Jhangiani S."/>
            <person name="Joshi V."/>
            <person name="Lee S."/>
            <person name="Lewis L.R."/>
            <person name="Nazareth L.V."/>
            <person name="Okwuonu G."/>
            <person name="Santibanez J."/>
            <person name="Warren W.C."/>
            <person name="Mardis E.R."/>
            <person name="Weinstock G.M."/>
            <person name="Wilson R.K."/>
            <person name="Delehaunty K."/>
            <person name="Dooling D."/>
            <person name="Fronik C."/>
            <person name="Fulton L."/>
            <person name="Fulton B."/>
            <person name="Graves T."/>
            <person name="Minx P."/>
            <person name="Sodergren E."/>
            <person name="Birney E."/>
            <person name="Margulies E.H."/>
            <person name="Herrero J."/>
            <person name="Green E.D."/>
            <person name="Haussler D."/>
            <person name="Siepel A."/>
            <person name="Goldman N."/>
            <person name="Pollard K.S."/>
            <person name="Pedersen J.S."/>
            <person name="Lander E.S."/>
            <person name="Kellis M."/>
        </authorList>
    </citation>
    <scope>NUCLEOTIDE SEQUENCE [LARGE SCALE GENOMIC DNA]</scope>
    <source>
        <strain evidence="7 8">Thorbecke inbred</strain>
    </source>
</reference>
<evidence type="ECO:0000256" key="3">
    <source>
        <dbReference type="ARBA" id="ARBA00022734"/>
    </source>
</evidence>
<reference evidence="7" key="2">
    <citation type="submission" date="2025-08" db="UniProtKB">
        <authorList>
            <consortium name="Ensembl"/>
        </authorList>
    </citation>
    <scope>IDENTIFICATION</scope>
    <source>
        <strain evidence="7">Thorbecke</strain>
    </source>
</reference>
<name>A0A5F9DP43_RABIT</name>
<dbReference type="GeneTree" id="ENSGT00940000154447"/>
<feature type="chain" id="PRO_5023883788" description="C-type lectin domain-containing protein" evidence="5">
    <location>
        <begin position="27"/>
        <end position="221"/>
    </location>
</feature>
<dbReference type="SMART" id="SM00034">
    <property type="entry name" value="CLECT"/>
    <property type="match status" value="1"/>
</dbReference>
<gene>
    <name evidence="7" type="primary">REG3G</name>
</gene>
<organism evidence="7 8">
    <name type="scientific">Oryctolagus cuniculus</name>
    <name type="common">Rabbit</name>
    <dbReference type="NCBI Taxonomy" id="9986"/>
    <lineage>
        <taxon>Eukaryota</taxon>
        <taxon>Metazoa</taxon>
        <taxon>Chordata</taxon>
        <taxon>Craniata</taxon>
        <taxon>Vertebrata</taxon>
        <taxon>Euteleostomi</taxon>
        <taxon>Mammalia</taxon>
        <taxon>Eutheria</taxon>
        <taxon>Euarchontoglires</taxon>
        <taxon>Glires</taxon>
        <taxon>Lagomorpha</taxon>
        <taxon>Leporidae</taxon>
        <taxon>Oryctolagus</taxon>
    </lineage>
</organism>
<dbReference type="InterPro" id="IPR016186">
    <property type="entry name" value="C-type_lectin-like/link_sf"/>
</dbReference>
<evidence type="ECO:0000256" key="1">
    <source>
        <dbReference type="ARBA" id="ARBA00004613"/>
    </source>
</evidence>
<evidence type="ECO:0000313" key="8">
    <source>
        <dbReference type="Proteomes" id="UP000001811"/>
    </source>
</evidence>
<dbReference type="PROSITE" id="PS50041">
    <property type="entry name" value="C_TYPE_LECTIN_2"/>
    <property type="match status" value="1"/>
</dbReference>
<keyword evidence="3" id="KW-0430">Lectin</keyword>
<dbReference type="Gene3D" id="3.10.100.10">
    <property type="entry name" value="Mannose-Binding Protein A, subunit A"/>
    <property type="match status" value="1"/>
</dbReference>
<keyword evidence="2" id="KW-0964">Secreted</keyword>
<dbReference type="InterPro" id="IPR050111">
    <property type="entry name" value="C-type_lectin/snaclec_domain"/>
</dbReference>
<dbReference type="EMBL" id="AAGW02007101">
    <property type="status" value="NOT_ANNOTATED_CDS"/>
    <property type="molecule type" value="Genomic_DNA"/>
</dbReference>
<reference evidence="7" key="3">
    <citation type="submission" date="2025-09" db="UniProtKB">
        <authorList>
            <consortium name="Ensembl"/>
        </authorList>
    </citation>
    <scope>IDENTIFICATION</scope>
    <source>
        <strain evidence="7">Thorbecke</strain>
    </source>
</reference>
<dbReference type="AlphaFoldDB" id="A0A5F9DP43"/>
<dbReference type="GO" id="GO:0005576">
    <property type="term" value="C:extracellular region"/>
    <property type="evidence" value="ECO:0007669"/>
    <property type="project" value="UniProtKB-SubCell"/>
</dbReference>
<feature type="signal peptide" evidence="5">
    <location>
        <begin position="1"/>
        <end position="26"/>
    </location>
</feature>
<dbReference type="Ensembl" id="ENSOCUT00000063985.1">
    <property type="protein sequence ID" value="ENSOCUP00000047790.1"/>
    <property type="gene ID" value="ENSOCUG00000015884.4"/>
</dbReference>
<dbReference type="SMR" id="A0A5F9DP43"/>
<evidence type="ECO:0000259" key="6">
    <source>
        <dbReference type="PROSITE" id="PS50041"/>
    </source>
</evidence>
<dbReference type="PRINTS" id="PR01504">
    <property type="entry name" value="PNCREATITSAP"/>
</dbReference>
<keyword evidence="8" id="KW-1185">Reference proteome</keyword>
<keyword evidence="4" id="KW-1015">Disulfide bond</keyword>
<evidence type="ECO:0000256" key="4">
    <source>
        <dbReference type="ARBA" id="ARBA00023157"/>
    </source>
</evidence>
<dbReference type="GO" id="GO:0030246">
    <property type="term" value="F:carbohydrate binding"/>
    <property type="evidence" value="ECO:0007669"/>
    <property type="project" value="UniProtKB-KW"/>
</dbReference>
<evidence type="ECO:0000256" key="5">
    <source>
        <dbReference type="SAM" id="SignalP"/>
    </source>
</evidence>
<keyword evidence="5" id="KW-0732">Signal</keyword>
<feature type="domain" description="C-type lectin" evidence="6">
    <location>
        <begin position="47"/>
        <end position="155"/>
    </location>
</feature>
<dbReference type="STRING" id="9986.ENSOCUP00000047790"/>
<dbReference type="Proteomes" id="UP000001811">
    <property type="component" value="Chromosome 2"/>
</dbReference>
<dbReference type="InParanoid" id="A0A5F9DP43"/>
<dbReference type="InterPro" id="IPR016187">
    <property type="entry name" value="CTDL_fold"/>
</dbReference>
<dbReference type="PANTHER" id="PTHR22803">
    <property type="entry name" value="MANNOSE, PHOSPHOLIPASE, LECTIN RECEPTOR RELATED"/>
    <property type="match status" value="1"/>
</dbReference>
<evidence type="ECO:0000256" key="2">
    <source>
        <dbReference type="ARBA" id="ARBA00022525"/>
    </source>
</evidence>
<proteinExistence type="predicted"/>
<dbReference type="Pfam" id="PF00059">
    <property type="entry name" value="Lectin_C"/>
    <property type="match status" value="1"/>
</dbReference>
<sequence>MLLPTDLPRVSWMLLTCLLFLPDVQGEDTQEDMASPKISCPSGSKAYGYYCYAVFVTSKSWIEADLACQKRPSGHLVSVLSGAEASFVSSLIRSTVNSYRYVWIGLHDPTQGSEPNGHGWEWSNSDVLNYAAWERNPSTASDRGYCGSLSQSSGKNQRSLLHPAFSPCHPTYPMLWPELCGILLKYKNLMLCLLASPLIFLSISFSWNRTPVMIRVVFFTI</sequence>
<accession>A0A5F9DP43</accession>
<comment type="subcellular location">
    <subcellularLocation>
        <location evidence="1">Secreted</location>
    </subcellularLocation>
</comment>
<dbReference type="Bgee" id="ENSOCUG00000015884">
    <property type="expression patterns" value="Expressed in left lung and 3 other cell types or tissues"/>
</dbReference>
<evidence type="ECO:0000313" key="7">
    <source>
        <dbReference type="Ensembl" id="ENSOCUP00000047790.1"/>
    </source>
</evidence>
<dbReference type="SUPFAM" id="SSF56436">
    <property type="entry name" value="C-type lectin-like"/>
    <property type="match status" value="1"/>
</dbReference>
<dbReference type="FunFam" id="3.10.100.10:FF:000015">
    <property type="entry name" value="C-type lectin Cal"/>
    <property type="match status" value="1"/>
</dbReference>
<protein>
    <recommendedName>
        <fullName evidence="6">C-type lectin domain-containing protein</fullName>
    </recommendedName>
</protein>